<dbReference type="PROSITE" id="PS50145">
    <property type="entry name" value="ZF_TRAF"/>
    <property type="match status" value="1"/>
</dbReference>
<dbReference type="InterPro" id="IPR001293">
    <property type="entry name" value="Znf_TRAF"/>
</dbReference>
<evidence type="ECO:0000313" key="6">
    <source>
        <dbReference type="Proteomes" id="UP001152795"/>
    </source>
</evidence>
<dbReference type="AlphaFoldDB" id="A0A7D9HKG0"/>
<dbReference type="GO" id="GO:0000978">
    <property type="term" value="F:RNA polymerase II cis-regulatory region sequence-specific DNA binding"/>
    <property type="evidence" value="ECO:0007669"/>
    <property type="project" value="TreeGrafter"/>
</dbReference>
<dbReference type="PANTHER" id="PTHR14003:SF19">
    <property type="entry name" value="YY2 TRANSCRIPTION FACTOR"/>
    <property type="match status" value="1"/>
</dbReference>
<dbReference type="GO" id="GO:0000981">
    <property type="term" value="F:DNA-binding transcription factor activity, RNA polymerase II-specific"/>
    <property type="evidence" value="ECO:0007669"/>
    <property type="project" value="TreeGrafter"/>
</dbReference>
<name>A0A7D9HKG0_PARCT</name>
<keyword evidence="6" id="KW-1185">Reference proteome</keyword>
<reference evidence="5" key="1">
    <citation type="submission" date="2020-04" db="EMBL/GenBank/DDBJ databases">
        <authorList>
            <person name="Alioto T."/>
            <person name="Alioto T."/>
            <person name="Gomez Garrido J."/>
        </authorList>
    </citation>
    <scope>NUCLEOTIDE SEQUENCE</scope>
    <source>
        <strain evidence="5">A484AB</strain>
    </source>
</reference>
<dbReference type="SUPFAM" id="SSF57667">
    <property type="entry name" value="beta-beta-alpha zinc fingers"/>
    <property type="match status" value="3"/>
</dbReference>
<keyword evidence="3" id="KW-0863">Zinc-finger</keyword>
<evidence type="ECO:0000256" key="1">
    <source>
        <dbReference type="ARBA" id="ARBA00022723"/>
    </source>
</evidence>
<dbReference type="OrthoDB" id="3565419at2759"/>
<dbReference type="EMBL" id="CACRXK020001133">
    <property type="protein sequence ID" value="CAB3987197.1"/>
    <property type="molecule type" value="Genomic_DNA"/>
</dbReference>
<dbReference type="SMART" id="SM00355">
    <property type="entry name" value="ZnF_C2H2"/>
    <property type="match status" value="6"/>
</dbReference>
<evidence type="ECO:0000256" key="3">
    <source>
        <dbReference type="ARBA" id="ARBA00022771"/>
    </source>
</evidence>
<dbReference type="Proteomes" id="UP001152795">
    <property type="component" value="Unassembled WGS sequence"/>
</dbReference>
<evidence type="ECO:0000256" key="4">
    <source>
        <dbReference type="ARBA" id="ARBA00022833"/>
    </source>
</evidence>
<dbReference type="PROSITE" id="PS00028">
    <property type="entry name" value="ZINC_FINGER_C2H2_1"/>
    <property type="match status" value="4"/>
</dbReference>
<keyword evidence="1" id="KW-0479">Metal-binding</keyword>
<dbReference type="PROSITE" id="PS50157">
    <property type="entry name" value="ZINC_FINGER_C2H2_2"/>
    <property type="match status" value="5"/>
</dbReference>
<dbReference type="InterPro" id="IPR013087">
    <property type="entry name" value="Znf_C2H2_type"/>
</dbReference>
<dbReference type="GO" id="GO:0005667">
    <property type="term" value="C:transcription regulator complex"/>
    <property type="evidence" value="ECO:0007669"/>
    <property type="project" value="TreeGrafter"/>
</dbReference>
<organism evidence="5 6">
    <name type="scientific">Paramuricea clavata</name>
    <name type="common">Red gorgonian</name>
    <name type="synonym">Violescent sea-whip</name>
    <dbReference type="NCBI Taxonomy" id="317549"/>
    <lineage>
        <taxon>Eukaryota</taxon>
        <taxon>Metazoa</taxon>
        <taxon>Cnidaria</taxon>
        <taxon>Anthozoa</taxon>
        <taxon>Octocorallia</taxon>
        <taxon>Malacalcyonacea</taxon>
        <taxon>Plexauridae</taxon>
        <taxon>Paramuricea</taxon>
    </lineage>
</organism>
<accession>A0A7D9HKG0</accession>
<dbReference type="GO" id="GO:0008270">
    <property type="term" value="F:zinc ion binding"/>
    <property type="evidence" value="ECO:0007669"/>
    <property type="project" value="UniProtKB-KW"/>
</dbReference>
<dbReference type="Pfam" id="PF00096">
    <property type="entry name" value="zf-C2H2"/>
    <property type="match status" value="4"/>
</dbReference>
<keyword evidence="2" id="KW-0677">Repeat</keyword>
<sequence>MRSDFTGYKQCKQNAFVGLGLPSIVVDSKLLLTAERNLKQDSDITMDHSTKFACKNCGDTFRWEKELSKHRRLDCKKKPYGCPECGQLLSRRDSLRQHLQRHGGGRKYPCKFCDKTFDQQQNLKVHLRIHSGERPYKCPECGRQFNQSQNLTTHLRVHSGVKPYVCNICGATFRFCSGYRSHMSRSHDPSKPARKRGRSKAIASQKQELPEAKVNQVHRVSVIARVSTSSSMDGFSSIQSVPSKDTCTEAEPLEDNIEIPSPFNAGLLVHSAKPVVSPPVPTVPDLQFTCQLCNLVTFNEADIIQHMIVVHGLPLNDIAT</sequence>
<evidence type="ECO:0000313" key="5">
    <source>
        <dbReference type="EMBL" id="CAB3987197.1"/>
    </source>
</evidence>
<proteinExistence type="predicted"/>
<dbReference type="Gene3D" id="3.30.160.60">
    <property type="entry name" value="Classic Zinc Finger"/>
    <property type="match status" value="4"/>
</dbReference>
<protein>
    <submittedName>
        <fullName evidence="5">Zinc finger OZF-like isoform X1</fullName>
    </submittedName>
</protein>
<dbReference type="PANTHER" id="PTHR14003">
    <property type="entry name" value="TRANSCRIPTIONAL REPRESSOR PROTEIN YY"/>
    <property type="match status" value="1"/>
</dbReference>
<gene>
    <name evidence="5" type="ORF">PACLA_8A031865</name>
</gene>
<dbReference type="InterPro" id="IPR036236">
    <property type="entry name" value="Znf_C2H2_sf"/>
</dbReference>
<keyword evidence="4" id="KW-0862">Zinc</keyword>
<dbReference type="FunFam" id="3.30.160.60:FF:002343">
    <property type="entry name" value="Zinc finger protein 33A"/>
    <property type="match status" value="1"/>
</dbReference>
<comment type="caution">
    <text evidence="5">The sequence shown here is derived from an EMBL/GenBank/DDBJ whole genome shotgun (WGS) entry which is preliminary data.</text>
</comment>
<dbReference type="GO" id="GO:0031519">
    <property type="term" value="C:PcG protein complex"/>
    <property type="evidence" value="ECO:0007669"/>
    <property type="project" value="TreeGrafter"/>
</dbReference>
<dbReference type="FunFam" id="3.30.160.60:FF:000625">
    <property type="entry name" value="Zinc finger protein 536"/>
    <property type="match status" value="1"/>
</dbReference>
<evidence type="ECO:0000256" key="2">
    <source>
        <dbReference type="ARBA" id="ARBA00022737"/>
    </source>
</evidence>
<dbReference type="GO" id="GO:0000785">
    <property type="term" value="C:chromatin"/>
    <property type="evidence" value="ECO:0007669"/>
    <property type="project" value="TreeGrafter"/>
</dbReference>